<dbReference type="InterPro" id="IPR000551">
    <property type="entry name" value="MerR-type_HTH_dom"/>
</dbReference>
<dbReference type="RefSeq" id="WP_016176178.1">
    <property type="nucleotide sequence ID" value="NZ_KE136391.1"/>
</dbReference>
<keyword evidence="4" id="KW-0804">Transcription</keyword>
<dbReference type="SUPFAM" id="SSF46955">
    <property type="entry name" value="Putative DNA-binding domain"/>
    <property type="match status" value="1"/>
</dbReference>
<dbReference type="EMBL" id="AHYT01000012">
    <property type="protein sequence ID" value="EOT25955.1"/>
    <property type="molecule type" value="Genomic_DNA"/>
</dbReference>
<gene>
    <name evidence="6" type="ORF">OMQ_02425</name>
</gene>
<organism evidence="6 7">
    <name type="scientific">Enterococcus saccharolyticus subsp. saccharolyticus ATCC 43076</name>
    <dbReference type="NCBI Taxonomy" id="1139996"/>
    <lineage>
        <taxon>Bacteria</taxon>
        <taxon>Bacillati</taxon>
        <taxon>Bacillota</taxon>
        <taxon>Bacilli</taxon>
        <taxon>Lactobacillales</taxon>
        <taxon>Enterococcaceae</taxon>
        <taxon>Enterococcus</taxon>
    </lineage>
</organism>
<evidence type="ECO:0000256" key="4">
    <source>
        <dbReference type="ARBA" id="ARBA00023163"/>
    </source>
</evidence>
<keyword evidence="2" id="KW-0805">Transcription regulation</keyword>
<dbReference type="HOGENOM" id="CLU_119478_0_0_9"/>
<dbReference type="GO" id="GO:0003700">
    <property type="term" value="F:DNA-binding transcription factor activity"/>
    <property type="evidence" value="ECO:0007669"/>
    <property type="project" value="InterPro"/>
</dbReference>
<dbReference type="Gene3D" id="1.10.1660.10">
    <property type="match status" value="1"/>
</dbReference>
<keyword evidence="1" id="KW-0678">Repressor</keyword>
<proteinExistence type="predicted"/>
<accession>S0NMF4</accession>
<dbReference type="Pfam" id="PF13411">
    <property type="entry name" value="MerR_1"/>
    <property type="match status" value="1"/>
</dbReference>
<evidence type="ECO:0000256" key="2">
    <source>
        <dbReference type="ARBA" id="ARBA00023015"/>
    </source>
</evidence>
<evidence type="ECO:0000256" key="1">
    <source>
        <dbReference type="ARBA" id="ARBA00022491"/>
    </source>
</evidence>
<dbReference type="PANTHER" id="PTHR30204:SF69">
    <property type="entry name" value="MERR-FAMILY TRANSCRIPTIONAL REGULATOR"/>
    <property type="match status" value="1"/>
</dbReference>
<feature type="domain" description="HTH merR-type" evidence="5">
    <location>
        <begin position="16"/>
        <end position="85"/>
    </location>
</feature>
<dbReference type="GO" id="GO:0003677">
    <property type="term" value="F:DNA binding"/>
    <property type="evidence" value="ECO:0007669"/>
    <property type="project" value="UniProtKB-KW"/>
</dbReference>
<evidence type="ECO:0000259" key="5">
    <source>
        <dbReference type="PROSITE" id="PS50937"/>
    </source>
</evidence>
<dbReference type="Proteomes" id="UP000014136">
    <property type="component" value="Unassembled WGS sequence"/>
</dbReference>
<comment type="caution">
    <text evidence="6">The sequence shown here is derived from an EMBL/GenBank/DDBJ whole genome shotgun (WGS) entry which is preliminary data.</text>
</comment>
<dbReference type="PANTHER" id="PTHR30204">
    <property type="entry name" value="REDOX-CYCLING DRUG-SENSING TRANSCRIPTIONAL ACTIVATOR SOXR"/>
    <property type="match status" value="1"/>
</dbReference>
<evidence type="ECO:0000313" key="7">
    <source>
        <dbReference type="Proteomes" id="UP000014136"/>
    </source>
</evidence>
<keyword evidence="3" id="KW-0238">DNA-binding</keyword>
<name>S0NMF4_9ENTE</name>
<dbReference type="InterPro" id="IPR047057">
    <property type="entry name" value="MerR_fam"/>
</dbReference>
<evidence type="ECO:0000313" key="6">
    <source>
        <dbReference type="EMBL" id="EOT25955.1"/>
    </source>
</evidence>
<dbReference type="AlphaFoldDB" id="S0NMF4"/>
<dbReference type="PATRIC" id="fig|1139996.3.peg.2379"/>
<dbReference type="InterPro" id="IPR009061">
    <property type="entry name" value="DNA-bd_dom_put_sf"/>
</dbReference>
<evidence type="ECO:0000256" key="3">
    <source>
        <dbReference type="ARBA" id="ARBA00023125"/>
    </source>
</evidence>
<dbReference type="eggNOG" id="COG0789">
    <property type="taxonomic scope" value="Bacteria"/>
</dbReference>
<dbReference type="SMART" id="SM00422">
    <property type="entry name" value="HTH_MERR"/>
    <property type="match status" value="1"/>
</dbReference>
<reference evidence="6 7" key="1">
    <citation type="submission" date="2013-03" db="EMBL/GenBank/DDBJ databases">
        <title>The Genome Sequence of Enterococcus saccharolyticus ATCC_43076 (Illumina only assembly).</title>
        <authorList>
            <consortium name="The Broad Institute Genomics Platform"/>
            <consortium name="The Broad Institute Genome Sequencing Center for Infectious Disease"/>
            <person name="Earl A."/>
            <person name="Russ C."/>
            <person name="Gilmore M."/>
            <person name="Surin D."/>
            <person name="Walker B."/>
            <person name="Young S."/>
            <person name="Zeng Q."/>
            <person name="Gargeya S."/>
            <person name="Fitzgerald M."/>
            <person name="Haas B."/>
            <person name="Abouelleil A."/>
            <person name="Allen A.W."/>
            <person name="Alvarado L."/>
            <person name="Arachchi H.M."/>
            <person name="Berlin A.M."/>
            <person name="Chapman S.B."/>
            <person name="Gainer-Dewar J."/>
            <person name="Goldberg J."/>
            <person name="Griggs A."/>
            <person name="Gujja S."/>
            <person name="Hansen M."/>
            <person name="Howarth C."/>
            <person name="Imamovic A."/>
            <person name="Ireland A."/>
            <person name="Larimer J."/>
            <person name="McCowan C."/>
            <person name="Murphy C."/>
            <person name="Pearson M."/>
            <person name="Poon T.W."/>
            <person name="Priest M."/>
            <person name="Roberts A."/>
            <person name="Saif S."/>
            <person name="Shea T."/>
            <person name="Sisk P."/>
            <person name="Sykes S."/>
            <person name="Wortman J."/>
            <person name="Nusbaum C."/>
            <person name="Birren B."/>
        </authorList>
    </citation>
    <scope>NUCLEOTIDE SEQUENCE [LARGE SCALE GENOMIC DNA]</scope>
    <source>
        <strain evidence="6 7">ATCC 43076</strain>
    </source>
</reference>
<dbReference type="PROSITE" id="PS50937">
    <property type="entry name" value="HTH_MERR_2"/>
    <property type="match status" value="1"/>
</dbReference>
<sequence length="158" mass="18494">MKPSLLKQLLDSDHLLIGISELSEMSGTSPRQLRYWEEKGWITSVPDKTHAARRYRLPTVVKVELIKYYLDEGFTLKKAAEKADERIKKVHHIRKVLSKSLRDIEIIDDRFTVFSINHFEPNQERLVILHDGKKDTLHYRIFASDQTASYADLCEELK</sequence>
<dbReference type="OrthoDB" id="9806513at2"/>
<keyword evidence="7" id="KW-1185">Reference proteome</keyword>
<dbReference type="STRING" id="41997.RV16_GL000031"/>
<dbReference type="CDD" id="cd01105">
    <property type="entry name" value="HTH_GlnR-like"/>
    <property type="match status" value="1"/>
</dbReference>
<protein>
    <recommendedName>
        <fullName evidence="5">HTH merR-type domain-containing protein</fullName>
    </recommendedName>
</protein>